<sequence length="186" mass="21465">MSSNAIGFMSYVRADDEHDAGYLTDFRERLSGEVRAQTGMRFDIFQDRHDIAWGQNWRERIRDCIESVNFLICIITPSFFRSDACREEFERFVRLERAVGRSDLILPVYYIDSPLLNDEAQRMADAVASLVAMRNYVDWRNLRFEPLSSPAAKKMLARLASDIRLAMDSRPVEGDPGRRLAFDSVA</sequence>
<accession>A0ABV7PI75</accession>
<dbReference type="RefSeq" id="WP_379735307.1">
    <property type="nucleotide sequence ID" value="NZ_JBHRVV010000001.1"/>
</dbReference>
<organism evidence="2 3">
    <name type="scientific">Massilia haematophila</name>
    <dbReference type="NCBI Taxonomy" id="457923"/>
    <lineage>
        <taxon>Bacteria</taxon>
        <taxon>Pseudomonadati</taxon>
        <taxon>Pseudomonadota</taxon>
        <taxon>Betaproteobacteria</taxon>
        <taxon>Burkholderiales</taxon>
        <taxon>Oxalobacteraceae</taxon>
        <taxon>Telluria group</taxon>
        <taxon>Massilia</taxon>
    </lineage>
</organism>
<dbReference type="PROSITE" id="PS50104">
    <property type="entry name" value="TIR"/>
    <property type="match status" value="1"/>
</dbReference>
<keyword evidence="3" id="KW-1185">Reference proteome</keyword>
<dbReference type="InterPro" id="IPR000157">
    <property type="entry name" value="TIR_dom"/>
</dbReference>
<dbReference type="Gene3D" id="3.40.50.10140">
    <property type="entry name" value="Toll/interleukin-1 receptor homology (TIR) domain"/>
    <property type="match status" value="1"/>
</dbReference>
<protein>
    <submittedName>
        <fullName evidence="2">Toll/interleukin-1 receptor domain-containing protein</fullName>
    </submittedName>
</protein>
<reference evidence="3" key="1">
    <citation type="journal article" date="2019" name="Int. J. Syst. Evol. Microbiol.">
        <title>The Global Catalogue of Microorganisms (GCM) 10K type strain sequencing project: providing services to taxonomists for standard genome sequencing and annotation.</title>
        <authorList>
            <consortium name="The Broad Institute Genomics Platform"/>
            <consortium name="The Broad Institute Genome Sequencing Center for Infectious Disease"/>
            <person name="Wu L."/>
            <person name="Ma J."/>
        </authorList>
    </citation>
    <scope>NUCLEOTIDE SEQUENCE [LARGE SCALE GENOMIC DNA]</scope>
    <source>
        <strain evidence="3">CCM 7480</strain>
    </source>
</reference>
<evidence type="ECO:0000313" key="3">
    <source>
        <dbReference type="Proteomes" id="UP001595665"/>
    </source>
</evidence>
<keyword evidence="2" id="KW-0675">Receptor</keyword>
<gene>
    <name evidence="2" type="ORF">ACFOPH_11320</name>
</gene>
<comment type="caution">
    <text evidence="2">The sequence shown here is derived from an EMBL/GenBank/DDBJ whole genome shotgun (WGS) entry which is preliminary data.</text>
</comment>
<dbReference type="SUPFAM" id="SSF52200">
    <property type="entry name" value="Toll/Interleukin receptor TIR domain"/>
    <property type="match status" value="1"/>
</dbReference>
<evidence type="ECO:0000259" key="1">
    <source>
        <dbReference type="PROSITE" id="PS50104"/>
    </source>
</evidence>
<feature type="domain" description="TIR" evidence="1">
    <location>
        <begin position="3"/>
        <end position="167"/>
    </location>
</feature>
<proteinExistence type="predicted"/>
<dbReference type="EMBL" id="JBHRVV010000001">
    <property type="protein sequence ID" value="MFC3458829.1"/>
    <property type="molecule type" value="Genomic_DNA"/>
</dbReference>
<dbReference type="Proteomes" id="UP001595665">
    <property type="component" value="Unassembled WGS sequence"/>
</dbReference>
<name>A0ABV7PI75_9BURK</name>
<dbReference type="InterPro" id="IPR035897">
    <property type="entry name" value="Toll_tir_struct_dom_sf"/>
</dbReference>
<evidence type="ECO:0000313" key="2">
    <source>
        <dbReference type="EMBL" id="MFC3458829.1"/>
    </source>
</evidence>
<dbReference type="Pfam" id="PF13676">
    <property type="entry name" value="TIR_2"/>
    <property type="match status" value="1"/>
</dbReference>